<dbReference type="InterPro" id="IPR003780">
    <property type="entry name" value="COX15/CtaA_fam"/>
</dbReference>
<dbReference type="PANTHER" id="PTHR23289:SF2">
    <property type="entry name" value="CYTOCHROME C OXIDASE ASSEMBLY PROTEIN COX15 HOMOLOG"/>
    <property type="match status" value="1"/>
</dbReference>
<feature type="transmembrane region" description="Helical" evidence="12">
    <location>
        <begin position="197"/>
        <end position="225"/>
    </location>
</feature>
<feature type="transmembrane region" description="Helical" evidence="12">
    <location>
        <begin position="320"/>
        <end position="341"/>
    </location>
</feature>
<evidence type="ECO:0000313" key="14">
    <source>
        <dbReference type="Proteomes" id="UP000291117"/>
    </source>
</evidence>
<feature type="transmembrane region" description="Helical" evidence="12">
    <location>
        <begin position="158"/>
        <end position="177"/>
    </location>
</feature>
<dbReference type="RefSeq" id="WP_131612994.1">
    <property type="nucleotide sequence ID" value="NZ_SJSM01000049.1"/>
</dbReference>
<keyword evidence="7" id="KW-0408">Iron</keyword>
<keyword evidence="14" id="KW-1185">Reference proteome</keyword>
<reference evidence="13 14" key="1">
    <citation type="submission" date="2019-02" db="EMBL/GenBank/DDBJ databases">
        <title>Pedobacter sp. RP-3-8 sp. nov., isolated from Arctic soil.</title>
        <authorList>
            <person name="Dahal R.H."/>
        </authorList>
    </citation>
    <scope>NUCLEOTIDE SEQUENCE [LARGE SCALE GENOMIC DNA]</scope>
    <source>
        <strain evidence="13 14">RP-3-8</strain>
    </source>
</reference>
<evidence type="ECO:0000256" key="10">
    <source>
        <dbReference type="ARBA" id="ARBA00044501"/>
    </source>
</evidence>
<dbReference type="OrthoDB" id="9793156at2"/>
<dbReference type="Proteomes" id="UP000291117">
    <property type="component" value="Unassembled WGS sequence"/>
</dbReference>
<evidence type="ECO:0000256" key="2">
    <source>
        <dbReference type="ARBA" id="ARBA00004141"/>
    </source>
</evidence>
<feature type="transmembrane region" description="Helical" evidence="12">
    <location>
        <begin position="256"/>
        <end position="274"/>
    </location>
</feature>
<comment type="pathway">
    <text evidence="10">Porphyrin-containing compound metabolism; heme A biosynthesis; heme A from heme O: step 1/1.</text>
</comment>
<gene>
    <name evidence="13" type="ORF">EZ444_26950</name>
</gene>
<evidence type="ECO:0000256" key="4">
    <source>
        <dbReference type="ARBA" id="ARBA00022723"/>
    </source>
</evidence>
<feature type="transmembrane region" description="Helical" evidence="12">
    <location>
        <begin position="124"/>
        <end position="142"/>
    </location>
</feature>
<evidence type="ECO:0000256" key="12">
    <source>
        <dbReference type="SAM" id="Phobius"/>
    </source>
</evidence>
<evidence type="ECO:0000256" key="8">
    <source>
        <dbReference type="ARBA" id="ARBA00023133"/>
    </source>
</evidence>
<dbReference type="EMBL" id="SJSM01000049">
    <property type="protein sequence ID" value="TCC81782.1"/>
    <property type="molecule type" value="Genomic_DNA"/>
</dbReference>
<evidence type="ECO:0000256" key="11">
    <source>
        <dbReference type="ARBA" id="ARBA00048044"/>
    </source>
</evidence>
<dbReference type="Pfam" id="PF02628">
    <property type="entry name" value="COX15-CtaA"/>
    <property type="match status" value="1"/>
</dbReference>
<dbReference type="PANTHER" id="PTHR23289">
    <property type="entry name" value="CYTOCHROME C OXIDASE ASSEMBLY PROTEIN COX15"/>
    <property type="match status" value="1"/>
</dbReference>
<keyword evidence="8" id="KW-0350">Heme biosynthesis</keyword>
<dbReference type="InterPro" id="IPR023754">
    <property type="entry name" value="HemeA_Synthase_type2"/>
</dbReference>
<dbReference type="GO" id="GO:0046872">
    <property type="term" value="F:metal ion binding"/>
    <property type="evidence" value="ECO:0007669"/>
    <property type="project" value="UniProtKB-KW"/>
</dbReference>
<feature type="transmembrane region" description="Helical" evidence="12">
    <location>
        <begin position="12"/>
        <end position="32"/>
    </location>
</feature>
<dbReference type="GO" id="GO:0120547">
    <property type="term" value="F:heme A synthase activity"/>
    <property type="evidence" value="ECO:0007669"/>
    <property type="project" value="UniProtKB-EC"/>
</dbReference>
<keyword evidence="9 12" id="KW-0472">Membrane</keyword>
<feature type="transmembrane region" description="Helical" evidence="12">
    <location>
        <begin position="286"/>
        <end position="308"/>
    </location>
</feature>
<evidence type="ECO:0000256" key="7">
    <source>
        <dbReference type="ARBA" id="ARBA00023004"/>
    </source>
</evidence>
<comment type="cofactor">
    <cofactor evidence="1">
        <name>heme b</name>
        <dbReference type="ChEBI" id="CHEBI:60344"/>
    </cofactor>
</comment>
<proteinExistence type="predicted"/>
<evidence type="ECO:0000256" key="3">
    <source>
        <dbReference type="ARBA" id="ARBA00022692"/>
    </source>
</evidence>
<protein>
    <submittedName>
        <fullName evidence="13">Heme A synthase</fullName>
    </submittedName>
</protein>
<evidence type="ECO:0000256" key="6">
    <source>
        <dbReference type="ARBA" id="ARBA00023002"/>
    </source>
</evidence>
<comment type="catalytic activity">
    <reaction evidence="11">
        <text>Fe(II)-heme o + 2 A + H2O = Fe(II)-heme a + 2 AH2</text>
        <dbReference type="Rhea" id="RHEA:63388"/>
        <dbReference type="ChEBI" id="CHEBI:13193"/>
        <dbReference type="ChEBI" id="CHEBI:15377"/>
        <dbReference type="ChEBI" id="CHEBI:17499"/>
        <dbReference type="ChEBI" id="CHEBI:60530"/>
        <dbReference type="ChEBI" id="CHEBI:61715"/>
        <dbReference type="EC" id="1.17.99.9"/>
    </reaction>
    <physiologicalReaction direction="left-to-right" evidence="11">
        <dbReference type="Rhea" id="RHEA:63389"/>
    </physiologicalReaction>
</comment>
<dbReference type="AlphaFoldDB" id="A0A4R0M7X0"/>
<evidence type="ECO:0000256" key="5">
    <source>
        <dbReference type="ARBA" id="ARBA00022989"/>
    </source>
</evidence>
<dbReference type="GO" id="GO:0006784">
    <property type="term" value="P:heme A biosynthetic process"/>
    <property type="evidence" value="ECO:0007669"/>
    <property type="project" value="InterPro"/>
</dbReference>
<name>A0A4R0M7X0_9SPHI</name>
<comment type="subcellular location">
    <subcellularLocation>
        <location evidence="2">Membrane</location>
        <topology evidence="2">Multi-pass membrane protein</topology>
    </subcellularLocation>
</comment>
<keyword evidence="3 12" id="KW-0812">Transmembrane</keyword>
<keyword evidence="6" id="KW-0560">Oxidoreductase</keyword>
<evidence type="ECO:0000313" key="13">
    <source>
        <dbReference type="EMBL" id="TCC81782.1"/>
    </source>
</evidence>
<keyword evidence="4" id="KW-0479">Metal-binding</keyword>
<evidence type="ECO:0000256" key="9">
    <source>
        <dbReference type="ARBA" id="ARBA00023136"/>
    </source>
</evidence>
<keyword evidence="5 12" id="KW-1133">Transmembrane helix</keyword>
<comment type="caution">
    <text evidence="13">The sequence shown here is derived from an EMBL/GenBank/DDBJ whole genome shotgun (WGS) entry which is preliminary data.</text>
</comment>
<evidence type="ECO:0000256" key="1">
    <source>
        <dbReference type="ARBA" id="ARBA00001970"/>
    </source>
</evidence>
<dbReference type="GO" id="GO:0016020">
    <property type="term" value="C:membrane"/>
    <property type="evidence" value="ECO:0007669"/>
    <property type="project" value="UniProtKB-SubCell"/>
</dbReference>
<organism evidence="13 14">
    <name type="scientific">Pedobacter hiemivivus</name>
    <dbReference type="NCBI Taxonomy" id="2530454"/>
    <lineage>
        <taxon>Bacteria</taxon>
        <taxon>Pseudomonadati</taxon>
        <taxon>Bacteroidota</taxon>
        <taxon>Sphingobacteriia</taxon>
        <taxon>Sphingobacteriales</taxon>
        <taxon>Sphingobacteriaceae</taxon>
        <taxon>Pedobacter</taxon>
    </lineage>
</organism>
<feature type="transmembrane region" description="Helical" evidence="12">
    <location>
        <begin position="95"/>
        <end position="112"/>
    </location>
</feature>
<sequence>MKVKDNKQIVTWLYFGAGTIIIQILLGGITRLTGSGLSITEWQPLLGTIPPLNQSAWQTSFDKYKEIAQFHIVNSHFTVEDYKSIFFWEWLHRNWARFIGIAFLFPLIYFLIRKKIEKKLLFSLLFLFILGLLQAIIGWIMVKSGLNDINIKVNHIRLSIHFVAALILLCYTLWLAFSLSLQPIKMRHRLRFPKLNILILILVTLQMIYGAFMAGTNAALAAITWPDMNGFAIPPQISFQKMNLIRMTNDLLTIQFIHRTLAYVICILVLTLYIKSSTWKINSTLSFIRLSPLLLVVTQCIIGITTILNSINGHYKSFALLHQFTGILLLISLLLFLFLNLKKT</sequence>
<accession>A0A4R0M7X0</accession>